<name>A0AAN6SCT5_9PEZI</name>
<keyword evidence="2" id="KW-1185">Reference proteome</keyword>
<comment type="caution">
    <text evidence="1">The sequence shown here is derived from an EMBL/GenBank/DDBJ whole genome shotgun (WGS) entry which is preliminary data.</text>
</comment>
<organism evidence="1 2">
    <name type="scientific">Pseudoneurospora amorphoporcata</name>
    <dbReference type="NCBI Taxonomy" id="241081"/>
    <lineage>
        <taxon>Eukaryota</taxon>
        <taxon>Fungi</taxon>
        <taxon>Dikarya</taxon>
        <taxon>Ascomycota</taxon>
        <taxon>Pezizomycotina</taxon>
        <taxon>Sordariomycetes</taxon>
        <taxon>Sordariomycetidae</taxon>
        <taxon>Sordariales</taxon>
        <taxon>Sordariaceae</taxon>
        <taxon>Pseudoneurospora</taxon>
    </lineage>
</organism>
<protein>
    <submittedName>
        <fullName evidence="1">Uncharacterized protein</fullName>
    </submittedName>
</protein>
<evidence type="ECO:0000313" key="2">
    <source>
        <dbReference type="Proteomes" id="UP001303222"/>
    </source>
</evidence>
<evidence type="ECO:0000313" key="1">
    <source>
        <dbReference type="EMBL" id="KAK3948890.1"/>
    </source>
</evidence>
<gene>
    <name evidence="1" type="ORF">QBC32DRAFT_220943</name>
</gene>
<feature type="non-terminal residue" evidence="1">
    <location>
        <position position="1"/>
    </location>
</feature>
<proteinExistence type="predicted"/>
<reference evidence="1" key="2">
    <citation type="submission" date="2023-06" db="EMBL/GenBank/DDBJ databases">
        <authorList>
            <consortium name="Lawrence Berkeley National Laboratory"/>
            <person name="Mondo S.J."/>
            <person name="Hensen N."/>
            <person name="Bonometti L."/>
            <person name="Westerberg I."/>
            <person name="Brannstrom I.O."/>
            <person name="Guillou S."/>
            <person name="Cros-Aarteil S."/>
            <person name="Calhoun S."/>
            <person name="Haridas S."/>
            <person name="Kuo A."/>
            <person name="Pangilinan J."/>
            <person name="Riley R."/>
            <person name="Labutti K."/>
            <person name="Andreopoulos B."/>
            <person name="Lipzen A."/>
            <person name="Chen C."/>
            <person name="Yanf M."/>
            <person name="Daum C."/>
            <person name="Ng V."/>
            <person name="Clum A."/>
            <person name="Steindorff A."/>
            <person name="Ohm R."/>
            <person name="Martin F."/>
            <person name="Silar P."/>
            <person name="Natvig D."/>
            <person name="Lalanne C."/>
            <person name="Gautier V."/>
            <person name="Ament-Velasquez S.L."/>
            <person name="Kruys A."/>
            <person name="Hutchinson M.I."/>
            <person name="Powell A.J."/>
            <person name="Barry K."/>
            <person name="Miller A.N."/>
            <person name="Grigoriev I.V."/>
            <person name="Debuchy R."/>
            <person name="Gladieux P."/>
            <person name="Thoren M.H."/>
            <person name="Johannesson H."/>
        </authorList>
    </citation>
    <scope>NUCLEOTIDE SEQUENCE</scope>
    <source>
        <strain evidence="1">CBS 626.80</strain>
    </source>
</reference>
<accession>A0AAN6SCT5</accession>
<dbReference type="Proteomes" id="UP001303222">
    <property type="component" value="Unassembled WGS sequence"/>
</dbReference>
<dbReference type="EMBL" id="MU859239">
    <property type="protein sequence ID" value="KAK3948890.1"/>
    <property type="molecule type" value="Genomic_DNA"/>
</dbReference>
<dbReference type="AlphaFoldDB" id="A0AAN6SCT5"/>
<sequence>NFTYFRINIKVTPKLDDVEIYIDLRVVKTIIGRPFLNIFEYTISTDFTIRIKGVGGKLIKLTKWVIFTFYLLSKDLKGKPTLFKIRAIS</sequence>
<reference evidence="1" key="1">
    <citation type="journal article" date="2023" name="Mol. Phylogenet. Evol.">
        <title>Genome-scale phylogeny and comparative genomics of the fungal order Sordariales.</title>
        <authorList>
            <person name="Hensen N."/>
            <person name="Bonometti L."/>
            <person name="Westerberg I."/>
            <person name="Brannstrom I.O."/>
            <person name="Guillou S."/>
            <person name="Cros-Aarteil S."/>
            <person name="Calhoun S."/>
            <person name="Haridas S."/>
            <person name="Kuo A."/>
            <person name="Mondo S."/>
            <person name="Pangilinan J."/>
            <person name="Riley R."/>
            <person name="LaButti K."/>
            <person name="Andreopoulos B."/>
            <person name="Lipzen A."/>
            <person name="Chen C."/>
            <person name="Yan M."/>
            <person name="Daum C."/>
            <person name="Ng V."/>
            <person name="Clum A."/>
            <person name="Steindorff A."/>
            <person name="Ohm R.A."/>
            <person name="Martin F."/>
            <person name="Silar P."/>
            <person name="Natvig D.O."/>
            <person name="Lalanne C."/>
            <person name="Gautier V."/>
            <person name="Ament-Velasquez S.L."/>
            <person name="Kruys A."/>
            <person name="Hutchinson M.I."/>
            <person name="Powell A.J."/>
            <person name="Barry K."/>
            <person name="Miller A.N."/>
            <person name="Grigoriev I.V."/>
            <person name="Debuchy R."/>
            <person name="Gladieux P."/>
            <person name="Hiltunen Thoren M."/>
            <person name="Johannesson H."/>
        </authorList>
    </citation>
    <scope>NUCLEOTIDE SEQUENCE</scope>
    <source>
        <strain evidence="1">CBS 626.80</strain>
    </source>
</reference>